<evidence type="ECO:0000256" key="6">
    <source>
        <dbReference type="ARBA" id="ARBA00038095"/>
    </source>
</evidence>
<evidence type="ECO:0000256" key="5">
    <source>
        <dbReference type="ARBA" id="ARBA00023315"/>
    </source>
</evidence>
<keyword evidence="5" id="KW-0012">Acyltransferase</keyword>
<evidence type="ECO:0000256" key="1">
    <source>
        <dbReference type="ARBA" id="ARBA00005189"/>
    </source>
</evidence>
<dbReference type="AlphaFoldDB" id="A0A438AJY7"/>
<dbReference type="Gene3D" id="3.40.630.30">
    <property type="match status" value="1"/>
</dbReference>
<dbReference type="Proteomes" id="UP000285908">
    <property type="component" value="Unassembled WGS sequence"/>
</dbReference>
<dbReference type="RefSeq" id="WP_127906148.1">
    <property type="nucleotide sequence ID" value="NZ_RQXX01000002.1"/>
</dbReference>
<keyword evidence="13" id="KW-1185">Reference proteome</keyword>
<evidence type="ECO:0000256" key="11">
    <source>
        <dbReference type="SAM" id="MobiDB-lite"/>
    </source>
</evidence>
<evidence type="ECO:0000256" key="4">
    <source>
        <dbReference type="ARBA" id="ARBA00023098"/>
    </source>
</evidence>
<proteinExistence type="inferred from homology"/>
<dbReference type="PANTHER" id="PTHR37323:SF1">
    <property type="entry name" value="L-ORNITHINE N(ALPHA)-ACYLTRANSFERASE"/>
    <property type="match status" value="1"/>
</dbReference>
<dbReference type="EC" id="2.3.2.30" evidence="7"/>
<dbReference type="EMBL" id="RQXX01000002">
    <property type="protein sequence ID" value="RVV98915.1"/>
    <property type="molecule type" value="Genomic_DNA"/>
</dbReference>
<keyword evidence="4" id="KW-0443">Lipid metabolism</keyword>
<dbReference type="GO" id="GO:0043810">
    <property type="term" value="F:ornithine-acyl [acyl carrier protein] N-acyltransferase activity"/>
    <property type="evidence" value="ECO:0007669"/>
    <property type="project" value="UniProtKB-EC"/>
</dbReference>
<dbReference type="OrthoDB" id="9787072at2"/>
<evidence type="ECO:0000256" key="10">
    <source>
        <dbReference type="ARBA" id="ARBA00047785"/>
    </source>
</evidence>
<evidence type="ECO:0000256" key="2">
    <source>
        <dbReference type="ARBA" id="ARBA00022516"/>
    </source>
</evidence>
<feature type="region of interest" description="Disordered" evidence="11">
    <location>
        <begin position="209"/>
        <end position="239"/>
    </location>
</feature>
<keyword evidence="3 12" id="KW-0808">Transferase</keyword>
<accession>A0A438AJY7</accession>
<keyword evidence="2" id="KW-0444">Lipid biosynthesis</keyword>
<dbReference type="Pfam" id="PF13444">
    <property type="entry name" value="Acetyltransf_5"/>
    <property type="match status" value="1"/>
</dbReference>
<organism evidence="12 13">
    <name type="scientific">Mesobaculum littorinae</name>
    <dbReference type="NCBI Taxonomy" id="2486419"/>
    <lineage>
        <taxon>Bacteria</taxon>
        <taxon>Pseudomonadati</taxon>
        <taxon>Pseudomonadota</taxon>
        <taxon>Alphaproteobacteria</taxon>
        <taxon>Rhodobacterales</taxon>
        <taxon>Roseobacteraceae</taxon>
        <taxon>Mesobaculum</taxon>
    </lineage>
</organism>
<evidence type="ECO:0000313" key="13">
    <source>
        <dbReference type="Proteomes" id="UP000285908"/>
    </source>
</evidence>
<feature type="compositionally biased region" description="Basic and acidic residues" evidence="11">
    <location>
        <begin position="229"/>
        <end position="239"/>
    </location>
</feature>
<comment type="catalytic activity">
    <reaction evidence="10">
        <text>a (3R)-hydroxyacyl-[ACP] + L-ornithine = a lyso-ornithine lipid + holo-[ACP] + H(+)</text>
        <dbReference type="Rhea" id="RHEA:20633"/>
        <dbReference type="Rhea" id="RHEA-COMP:9685"/>
        <dbReference type="Rhea" id="RHEA-COMP:9945"/>
        <dbReference type="ChEBI" id="CHEBI:15378"/>
        <dbReference type="ChEBI" id="CHEBI:46911"/>
        <dbReference type="ChEBI" id="CHEBI:64479"/>
        <dbReference type="ChEBI" id="CHEBI:78827"/>
        <dbReference type="ChEBI" id="CHEBI:138482"/>
        <dbReference type="EC" id="2.3.2.30"/>
    </reaction>
    <physiologicalReaction direction="left-to-right" evidence="10">
        <dbReference type="Rhea" id="RHEA:20634"/>
    </physiologicalReaction>
</comment>
<comment type="caution">
    <text evidence="12">The sequence shown here is derived from an EMBL/GenBank/DDBJ whole genome shotgun (WGS) entry which is preliminary data.</text>
</comment>
<evidence type="ECO:0000256" key="8">
    <source>
        <dbReference type="ARBA" id="ARBA00039866"/>
    </source>
</evidence>
<dbReference type="PANTHER" id="PTHR37323">
    <property type="entry name" value="GCN5-RELATED N-ACETYLTRANSFERASE"/>
    <property type="match status" value="1"/>
</dbReference>
<name>A0A438AJY7_9RHOB</name>
<dbReference type="SUPFAM" id="SSF55729">
    <property type="entry name" value="Acyl-CoA N-acyltransferases (Nat)"/>
    <property type="match status" value="1"/>
</dbReference>
<gene>
    <name evidence="12" type="ORF">EKE94_08495</name>
</gene>
<evidence type="ECO:0000313" key="12">
    <source>
        <dbReference type="EMBL" id="RVV98915.1"/>
    </source>
</evidence>
<evidence type="ECO:0000256" key="9">
    <source>
        <dbReference type="ARBA" id="ARBA00045724"/>
    </source>
</evidence>
<feature type="compositionally biased region" description="Pro residues" evidence="11">
    <location>
        <begin position="216"/>
        <end position="228"/>
    </location>
</feature>
<sequence length="296" mass="31630">MAVLDTATAGTAGGEPIPGADAGADRGAEPEAGPVPDDVAVTGADIAAAQRLRHLVFVERGGAVARDDGRERDAFDARCLHVLIEDRASGALVCCFRLLPLARGGEIGRSYAAQFYDLSGLAAFGGPMVEMGRFCLHPDWHDPDILRVAWAEVTRIVDAMGVEMLFGCSSFRGTDAAAYADAFEMLRRRHLAPDPWRPRVKAPQIIHFAPGGRPAPDGPKPDGPTPDRPAPDRHAPDRRRALLSMPPLLRTYLAMGGWVSDHAVVDTRMNTLHVFTGVEISAIPPARARALRAVAG</sequence>
<dbReference type="InterPro" id="IPR052351">
    <property type="entry name" value="Ornithine_N-alpha-AT"/>
</dbReference>
<feature type="region of interest" description="Disordered" evidence="11">
    <location>
        <begin position="1"/>
        <end position="37"/>
    </location>
</feature>
<comment type="similarity">
    <text evidence="6">Belongs to the acetyltransferase family. OlsB subfamily.</text>
</comment>
<protein>
    <recommendedName>
        <fullName evidence="8">L-ornithine N(alpha)-acyltransferase</fullName>
        <ecNumber evidence="7">2.3.2.30</ecNumber>
    </recommendedName>
</protein>
<evidence type="ECO:0000256" key="3">
    <source>
        <dbReference type="ARBA" id="ARBA00022679"/>
    </source>
</evidence>
<comment type="pathway">
    <text evidence="1">Lipid metabolism.</text>
</comment>
<evidence type="ECO:0000256" key="7">
    <source>
        <dbReference type="ARBA" id="ARBA00039058"/>
    </source>
</evidence>
<dbReference type="InterPro" id="IPR016181">
    <property type="entry name" value="Acyl_CoA_acyltransferase"/>
</dbReference>
<comment type="function">
    <text evidence="9">Catalyzes the first step in the biosynthesis of ornithine lipids, which are phosphorus-free membrane lipids. Catalyzes the 3-hydroxyacyl-acyl carrier protein-dependent acylation of ornithine to form lyso-ornithine lipid (LOL).</text>
</comment>
<reference evidence="12 13" key="1">
    <citation type="submission" date="2018-11" db="EMBL/GenBank/DDBJ databases">
        <title>Mesobaculum littorinae gen. nov., sp. nov., isolated from Littorina scabra that represents a novel genus of the order Rhodobacteraceae.</title>
        <authorList>
            <person name="Li F."/>
        </authorList>
    </citation>
    <scope>NUCLEOTIDE SEQUENCE [LARGE SCALE GENOMIC DNA]</scope>
    <source>
        <strain evidence="12 13">M0103</strain>
    </source>
</reference>
<dbReference type="GO" id="GO:0006629">
    <property type="term" value="P:lipid metabolic process"/>
    <property type="evidence" value="ECO:0007669"/>
    <property type="project" value="UniProtKB-KW"/>
</dbReference>